<dbReference type="GO" id="GO:0055085">
    <property type="term" value="P:transmembrane transport"/>
    <property type="evidence" value="ECO:0007669"/>
    <property type="project" value="InterPro"/>
</dbReference>
<dbReference type="InterPro" id="IPR035906">
    <property type="entry name" value="MetI-like_sf"/>
</dbReference>
<feature type="domain" description="ABC transmembrane type-1" evidence="9">
    <location>
        <begin position="56"/>
        <end position="263"/>
    </location>
</feature>
<organism evidence="10 13">
    <name type="scientific">Neoroseomonas oryzicola</name>
    <dbReference type="NCBI Taxonomy" id="535904"/>
    <lineage>
        <taxon>Bacteria</taxon>
        <taxon>Pseudomonadati</taxon>
        <taxon>Pseudomonadota</taxon>
        <taxon>Alphaproteobacteria</taxon>
        <taxon>Acetobacterales</taxon>
        <taxon>Acetobacteraceae</taxon>
        <taxon>Neoroseomonas</taxon>
    </lineage>
</organism>
<protein>
    <submittedName>
        <fullName evidence="10">Iron ABC transporter permease</fullName>
    </submittedName>
</protein>
<dbReference type="EMBL" id="JAAVUP010000005">
    <property type="protein sequence ID" value="NKE18700.1"/>
    <property type="molecule type" value="Genomic_DNA"/>
</dbReference>
<dbReference type="Proteomes" id="UP001138708">
    <property type="component" value="Unassembled WGS sequence"/>
</dbReference>
<reference evidence="10" key="1">
    <citation type="submission" date="2020-01" db="EMBL/GenBank/DDBJ databases">
        <authorList>
            <person name="Rat A."/>
        </authorList>
    </citation>
    <scope>NUCLEOTIDE SEQUENCE</scope>
    <source>
        <strain evidence="10">LMG 31161</strain>
    </source>
</reference>
<evidence type="ECO:0000256" key="6">
    <source>
        <dbReference type="ARBA" id="ARBA00022989"/>
    </source>
</evidence>
<dbReference type="InterPro" id="IPR000515">
    <property type="entry name" value="MetI-like"/>
</dbReference>
<evidence type="ECO:0000256" key="5">
    <source>
        <dbReference type="ARBA" id="ARBA00022692"/>
    </source>
</evidence>
<feature type="transmembrane region" description="Helical" evidence="8">
    <location>
        <begin position="60"/>
        <end position="82"/>
    </location>
</feature>
<comment type="similarity">
    <text evidence="8">Belongs to the binding-protein-dependent transport system permease family.</text>
</comment>
<dbReference type="Proteomes" id="UP000746741">
    <property type="component" value="Unassembled WGS sequence"/>
</dbReference>
<evidence type="ECO:0000313" key="12">
    <source>
        <dbReference type="Proteomes" id="UP000746741"/>
    </source>
</evidence>
<dbReference type="Gene3D" id="1.10.3720.10">
    <property type="entry name" value="MetI-like"/>
    <property type="match status" value="2"/>
</dbReference>
<evidence type="ECO:0000313" key="11">
    <source>
        <dbReference type="EMBL" id="NKE18700.1"/>
    </source>
</evidence>
<evidence type="ECO:0000256" key="4">
    <source>
        <dbReference type="ARBA" id="ARBA00022519"/>
    </source>
</evidence>
<sequence length="545" mass="57766">MARAGSVWFWLSAAMLVVLAVFLVYPLFNIVTGSFGTGSRSGWSVLLAEPRYLQAVTNTVMLGIAVTATTVVIAVPLAYVAARYDFPGKSVVAILPLITLVIPEVISAQTWLMMLGNNGVFTRYLADHGIDLPSFYGWPGLIIALTFSYYTYVYIGTVAAIRGFDSQLEEAAQSLGTSPVASRLRVMLPVIMPAVLASALLVFTLVVGNFATATILGGRVPLLSVLTYQAAVAESGADPVMQSTLASVSIGLVMLVLFVQRWIVSRGRHEVVQGRGAKAARMRGLSGLGIGVAAGIIVVISLLPLATLVAGAFTRARGPVMRWGDWTTANLERLFNNAPEPLFNSLVYAGTATVVSIAFSTLVSYLIVKKRNLLTPALDYITALPLALSGTAIGIGLVMSFNAGWLPLTGTAGIIVLAYIVRRLPFGIRNASSTLYNVPNSIEEASISLGVPPVSSFLRVVLPLMAPAIAAAAVLTWTTTVAELSASIIVYSGGRETLPIQIYKLIDSGLMAQASAYGLVLIVVILLPIIVATRVFRIDLFSSRA</sequence>
<evidence type="ECO:0000256" key="3">
    <source>
        <dbReference type="ARBA" id="ARBA00022475"/>
    </source>
</evidence>
<keyword evidence="12" id="KW-1185">Reference proteome</keyword>
<feature type="transmembrane region" description="Helical" evidence="8">
    <location>
        <begin position="135"/>
        <end position="155"/>
    </location>
</feature>
<feature type="transmembrane region" description="Helical" evidence="8">
    <location>
        <begin position="285"/>
        <end position="313"/>
    </location>
</feature>
<proteinExistence type="inferred from homology"/>
<dbReference type="Pfam" id="PF00528">
    <property type="entry name" value="BPD_transp_1"/>
    <property type="match status" value="2"/>
</dbReference>
<comment type="caution">
    <text evidence="10">The sequence shown here is derived from an EMBL/GenBank/DDBJ whole genome shotgun (WGS) entry which is preliminary data.</text>
</comment>
<evidence type="ECO:0000256" key="2">
    <source>
        <dbReference type="ARBA" id="ARBA00022448"/>
    </source>
</evidence>
<evidence type="ECO:0000256" key="8">
    <source>
        <dbReference type="RuleBase" id="RU363032"/>
    </source>
</evidence>
<feature type="transmembrane region" description="Helical" evidence="8">
    <location>
        <begin position="190"/>
        <end position="216"/>
    </location>
</feature>
<reference evidence="11 12" key="2">
    <citation type="submission" date="2020-02" db="EMBL/GenBank/DDBJ databases">
        <authorList>
            <person name="Sun Q."/>
            <person name="Inoue M."/>
        </authorList>
    </citation>
    <scope>NUCLEOTIDE SEQUENCE [LARGE SCALE GENOMIC DNA]</scope>
    <source>
        <strain evidence="11 12">KCTC 22478</strain>
    </source>
</reference>
<name>A0A9X9WCC2_9PROT</name>
<keyword evidence="4" id="KW-0997">Cell inner membrane</keyword>
<feature type="transmembrane region" description="Helical" evidence="8">
    <location>
        <begin position="514"/>
        <end position="536"/>
    </location>
</feature>
<dbReference type="GO" id="GO:0005886">
    <property type="term" value="C:plasma membrane"/>
    <property type="evidence" value="ECO:0007669"/>
    <property type="project" value="UniProtKB-SubCell"/>
</dbReference>
<feature type="transmembrane region" description="Helical" evidence="8">
    <location>
        <begin position="346"/>
        <end position="368"/>
    </location>
</feature>
<dbReference type="PROSITE" id="PS50928">
    <property type="entry name" value="ABC_TM1"/>
    <property type="match status" value="2"/>
</dbReference>
<feature type="transmembrane region" description="Helical" evidence="8">
    <location>
        <begin position="94"/>
        <end position="115"/>
    </location>
</feature>
<reference evidence="10" key="3">
    <citation type="journal article" date="2021" name="Syst. Appl. Microbiol.">
        <title>Roseomonas hellenica sp. nov., isolated from roots of wild-growing Alkanna tinctoria.</title>
        <authorList>
            <person name="Rat A."/>
            <person name="Naranjo H.D."/>
            <person name="Lebbe L."/>
            <person name="Cnockaert M."/>
            <person name="Krigas N."/>
            <person name="Grigoriadou K."/>
            <person name="Maloupa E."/>
            <person name="Willems A."/>
        </authorList>
    </citation>
    <scope>NUCLEOTIDE SEQUENCE</scope>
    <source>
        <strain evidence="10">LMG 31161</strain>
    </source>
</reference>
<feature type="transmembrane region" description="Helical" evidence="8">
    <location>
        <begin position="245"/>
        <end position="264"/>
    </location>
</feature>
<keyword evidence="2 8" id="KW-0813">Transport</keyword>
<keyword evidence="7 8" id="KW-0472">Membrane</keyword>
<keyword evidence="3" id="KW-1003">Cell membrane</keyword>
<keyword evidence="6 8" id="KW-1133">Transmembrane helix</keyword>
<evidence type="ECO:0000313" key="13">
    <source>
        <dbReference type="Proteomes" id="UP001138708"/>
    </source>
</evidence>
<evidence type="ECO:0000313" key="10">
    <source>
        <dbReference type="EMBL" id="MBR0657982.1"/>
    </source>
</evidence>
<evidence type="ECO:0000259" key="9">
    <source>
        <dbReference type="PROSITE" id="PS50928"/>
    </source>
</evidence>
<feature type="transmembrane region" description="Helical" evidence="8">
    <location>
        <begin position="380"/>
        <end position="399"/>
    </location>
</feature>
<feature type="transmembrane region" description="Helical" evidence="8">
    <location>
        <begin position="405"/>
        <end position="421"/>
    </location>
</feature>
<feature type="transmembrane region" description="Helical" evidence="8">
    <location>
        <begin position="457"/>
        <end position="477"/>
    </location>
</feature>
<dbReference type="PANTHER" id="PTHR43357:SF3">
    <property type="entry name" value="FE(3+)-TRANSPORT SYSTEM PERMEASE PROTEIN FBPB 2"/>
    <property type="match status" value="1"/>
</dbReference>
<dbReference type="CDD" id="cd06261">
    <property type="entry name" value="TM_PBP2"/>
    <property type="match status" value="2"/>
</dbReference>
<dbReference type="EMBL" id="JAAEDK010000003">
    <property type="protein sequence ID" value="MBR0657982.1"/>
    <property type="molecule type" value="Genomic_DNA"/>
</dbReference>
<evidence type="ECO:0000256" key="7">
    <source>
        <dbReference type="ARBA" id="ARBA00023136"/>
    </source>
</evidence>
<evidence type="ECO:0000256" key="1">
    <source>
        <dbReference type="ARBA" id="ARBA00004429"/>
    </source>
</evidence>
<dbReference type="AlphaFoldDB" id="A0A9X9WCC2"/>
<feature type="domain" description="ABC transmembrane type-1" evidence="9">
    <location>
        <begin position="342"/>
        <end position="532"/>
    </location>
</feature>
<feature type="transmembrane region" description="Helical" evidence="8">
    <location>
        <begin position="7"/>
        <end position="28"/>
    </location>
</feature>
<comment type="subcellular location">
    <subcellularLocation>
        <location evidence="1">Cell inner membrane</location>
        <topology evidence="1">Multi-pass membrane protein</topology>
    </subcellularLocation>
    <subcellularLocation>
        <location evidence="8">Cell membrane</location>
        <topology evidence="8">Multi-pass membrane protein</topology>
    </subcellularLocation>
</comment>
<dbReference type="PANTHER" id="PTHR43357">
    <property type="entry name" value="INNER MEMBRANE ABC TRANSPORTER PERMEASE PROTEIN YDCV"/>
    <property type="match status" value="1"/>
</dbReference>
<keyword evidence="5 8" id="KW-0812">Transmembrane</keyword>
<gene>
    <name evidence="11" type="ORF">GWK15_17235</name>
    <name evidence="10" type="ORF">GXW75_01870</name>
</gene>
<accession>A0A9X9WCC2</accession>
<dbReference type="SUPFAM" id="SSF161098">
    <property type="entry name" value="MetI-like"/>
    <property type="match status" value="2"/>
</dbReference>